<dbReference type="STRING" id="400682.A0A1X7U5U3"/>
<dbReference type="OMA" id="CTDERIC"/>
<protein>
    <recommendedName>
        <fullName evidence="2">TTF-type domain-containing protein</fullName>
    </recommendedName>
</protein>
<organism evidence="3">
    <name type="scientific">Amphimedon queenslandica</name>
    <name type="common">Sponge</name>
    <dbReference type="NCBI Taxonomy" id="400682"/>
    <lineage>
        <taxon>Eukaryota</taxon>
        <taxon>Metazoa</taxon>
        <taxon>Porifera</taxon>
        <taxon>Demospongiae</taxon>
        <taxon>Heteroscleromorpha</taxon>
        <taxon>Haplosclerida</taxon>
        <taxon>Niphatidae</taxon>
        <taxon>Amphimedon</taxon>
    </lineage>
</organism>
<accession>A0A1X7U5U3</accession>
<dbReference type="OrthoDB" id="1739706at2759"/>
<dbReference type="SUPFAM" id="SSF53098">
    <property type="entry name" value="Ribonuclease H-like"/>
    <property type="match status" value="1"/>
</dbReference>
<dbReference type="AlphaFoldDB" id="A0A1X7U5U3"/>
<dbReference type="EnsemblMetazoa" id="Aqu2.1.22831_001">
    <property type="protein sequence ID" value="Aqu2.1.22831_001"/>
    <property type="gene ID" value="Aqu2.1.22831"/>
</dbReference>
<dbReference type="eggNOG" id="ENOG502QPQD">
    <property type="taxonomic scope" value="Eukaryota"/>
</dbReference>
<evidence type="ECO:0000259" key="2">
    <source>
        <dbReference type="SMART" id="SM00597"/>
    </source>
</evidence>
<name>A0A1X7U5U3_AMPQE</name>
<evidence type="ECO:0000256" key="1">
    <source>
        <dbReference type="SAM" id="MobiDB-lite"/>
    </source>
</evidence>
<dbReference type="InterPro" id="IPR008906">
    <property type="entry name" value="HATC_C_dom"/>
</dbReference>
<dbReference type="InterPro" id="IPR006580">
    <property type="entry name" value="Znf_TTF"/>
</dbReference>
<feature type="region of interest" description="Disordered" evidence="1">
    <location>
        <begin position="12"/>
        <end position="52"/>
    </location>
</feature>
<feature type="domain" description="TTF-type" evidence="2">
    <location>
        <begin position="143"/>
        <end position="229"/>
    </location>
</feature>
<dbReference type="InterPro" id="IPR012337">
    <property type="entry name" value="RNaseH-like_sf"/>
</dbReference>
<proteinExistence type="predicted"/>
<dbReference type="PANTHER" id="PTHR45749">
    <property type="match status" value="1"/>
</dbReference>
<dbReference type="InParanoid" id="A0A1X7U5U3"/>
<dbReference type="SMART" id="SM00597">
    <property type="entry name" value="ZnF_TTF"/>
    <property type="match status" value="1"/>
</dbReference>
<dbReference type="PANTHER" id="PTHR45749:SF37">
    <property type="entry name" value="OS05G0311600 PROTEIN"/>
    <property type="match status" value="1"/>
</dbReference>
<sequence>MKRLRQQKIFEFSKIFSPSSEPEEPEDINNEPDSETMITDDHDIAAPGHRGSATCTQAHLDEVDITLPTTSVSNSEPESSQDIVSGYTAHTSTSSTTTSEPTDDESVPFFSINSQPNDIASSLHDKPVQPHIARFQKTQISDRSRSFSKHWYPLYPFIEYSIQKDAIFCYSCRQFPSHSGSADTVFTRDGFRNWKKVGEKLRKHSQSVSHKESMAKWTAYKQTKATSTVADQLLCQRATTVAANRQYITTLAKIAVLCARQGIALRGHDETNTSSNKGNFVEILELLASLTPELKHLLHSMPRNAKYTSNIIQNDLLKAATDTVLRHIINEVKESDCYAIVADEAQDKSHTEQLSLCIRYVNNHFEVNEHFVGFSNLHELNAHAIVGKIVERLEVLGLDIKKCFSQCYDGASVMSGKITGVQQRLRELAGNECIYIHCHAHRLNLVLVDTTKSIKSVSDFFGIMGLVYRFFSTSTLRHDKLVNVQIKKNLKVLEIPQLSDTRWACRYFAVNMFKSRYDCLVEALDEIIDKSRDGIEAAEARGILSQIQCFSFLVLLMTFDGILGLTKPLSDALQAKVVNLTLALELVDTVIQVMKQRRCESHFDDAIWKSSIEMAEIAGVDVTFPNAGRRTRAVPRRSTSDYLVECSSGGTLNETTLSPSEVYRVMYYEIIDKILVELDHRFGDHRPILQALAALSPNSPSFLDPVIILPIVEAYKLDQSVLWSQLDVVKVMCKDKETVEDILLVIGKAGVFAEATKLYKIALTIPVASASAERSFSVLNRVKTYLRATMSQQRLSNLSVLAIEHDLSNSQTLDYEQVVDTFMVQNPRRIILK</sequence>
<feature type="compositionally biased region" description="Acidic residues" evidence="1">
    <location>
        <begin position="21"/>
        <end position="34"/>
    </location>
</feature>
<dbReference type="Pfam" id="PF05699">
    <property type="entry name" value="Dimer_Tnp_hAT"/>
    <property type="match status" value="1"/>
</dbReference>
<dbReference type="Pfam" id="PF14291">
    <property type="entry name" value="DUF4371"/>
    <property type="match status" value="1"/>
</dbReference>
<evidence type="ECO:0000313" key="3">
    <source>
        <dbReference type="EnsemblMetazoa" id="Aqu2.1.22831_001"/>
    </source>
</evidence>
<reference evidence="3" key="1">
    <citation type="submission" date="2017-05" db="UniProtKB">
        <authorList>
            <consortium name="EnsemblMetazoa"/>
        </authorList>
    </citation>
    <scope>IDENTIFICATION</scope>
</reference>
<dbReference type="InterPro" id="IPR025398">
    <property type="entry name" value="DUF4371"/>
</dbReference>
<dbReference type="GO" id="GO:0046983">
    <property type="term" value="F:protein dimerization activity"/>
    <property type="evidence" value="ECO:0007669"/>
    <property type="project" value="InterPro"/>
</dbReference>